<evidence type="ECO:0000259" key="11">
    <source>
        <dbReference type="Pfam" id="PF02879"/>
    </source>
</evidence>
<keyword evidence="6 13" id="KW-0413">Isomerase</keyword>
<dbReference type="PROSITE" id="PS00710">
    <property type="entry name" value="PGM_PMM"/>
    <property type="match status" value="1"/>
</dbReference>
<dbReference type="PANTHER" id="PTHR45745:SF1">
    <property type="entry name" value="PHOSPHOGLUCOMUTASE 2B-RELATED"/>
    <property type="match status" value="1"/>
</dbReference>
<dbReference type="InterPro" id="IPR005843">
    <property type="entry name" value="A-D-PHexomutase_C"/>
</dbReference>
<dbReference type="GO" id="GO:0004614">
    <property type="term" value="F:phosphoglucomutase activity"/>
    <property type="evidence" value="ECO:0007669"/>
    <property type="project" value="UniProtKB-UniRule"/>
</dbReference>
<dbReference type="InterPro" id="IPR005845">
    <property type="entry name" value="A-D-PHexomutase_a/b/a-II"/>
</dbReference>
<evidence type="ECO:0000313" key="14">
    <source>
        <dbReference type="Proteomes" id="UP000242757"/>
    </source>
</evidence>
<dbReference type="Proteomes" id="UP000242757">
    <property type="component" value="Unassembled WGS sequence"/>
</dbReference>
<dbReference type="InterPro" id="IPR016055">
    <property type="entry name" value="A-D-PHexomutase_a/b/a-I/II/III"/>
</dbReference>
<dbReference type="PANTHER" id="PTHR45745">
    <property type="entry name" value="PHOSPHOMANNOMUTASE 45A"/>
    <property type="match status" value="1"/>
</dbReference>
<dbReference type="GO" id="GO:0000287">
    <property type="term" value="F:magnesium ion binding"/>
    <property type="evidence" value="ECO:0007669"/>
    <property type="project" value="InterPro"/>
</dbReference>
<dbReference type="InterPro" id="IPR005844">
    <property type="entry name" value="A-D-PHexomutase_a/b/a-I"/>
</dbReference>
<evidence type="ECO:0000313" key="13">
    <source>
        <dbReference type="EMBL" id="OXY82834.1"/>
    </source>
</evidence>
<dbReference type="GO" id="GO:0005975">
    <property type="term" value="P:carbohydrate metabolic process"/>
    <property type="evidence" value="ECO:0007669"/>
    <property type="project" value="UniProtKB-UniRule"/>
</dbReference>
<evidence type="ECO:0000259" key="12">
    <source>
        <dbReference type="Pfam" id="PF02880"/>
    </source>
</evidence>
<evidence type="ECO:0000256" key="8">
    <source>
        <dbReference type="RuleBase" id="RU004326"/>
    </source>
</evidence>
<dbReference type="RefSeq" id="WP_094199612.1">
    <property type="nucleotide sequence ID" value="NZ_NBIM01000001.1"/>
</dbReference>
<evidence type="ECO:0000259" key="9">
    <source>
        <dbReference type="Pfam" id="PF00408"/>
    </source>
</evidence>
<dbReference type="Gene3D" id="3.40.120.10">
    <property type="entry name" value="Alpha-D-Glucose-1,6-Bisphosphate, subunit A, domain 3"/>
    <property type="match status" value="3"/>
</dbReference>
<sequence length="547" mass="59021">MSTHPRAGLPAQRADLVNIPQLMAAFYQRVPTPSEPAQRVSFGTSGHRGSALDTSFNQAHIHAICQAVAEYRQQQGLSGPLFLGMDTHALSEAAFGAALEVLVANGVEVRVQQGGGYTPTPVISHAILGHNRRHAEQQADGLVLTPSHNPPRDGGIKYNGPDGGPASAEATTVIQRRANDLLAEGNAGVRQVPYLEALARAVEHDYVSAYVDDLAEVIDMDAIRRAGIRIGVDPLGGSGLAYWPRIAARHGLDITVVNERQDADFGFMTLDHDGKIRMDCSSPWSMQNLLALKDQFDIACGNDPDYDRHGIVDAEGLMNPNHYLAVCIHYLFTHRPDWPVSLAVGKTLVSSSIIDRVAASLERPLMEVPVGFKWYVQPLMEGRLAFVGEESAGASFLRRDGGVWTTDKDGFIPSLLAAEMLAVTGLTPHQYYDRLTQELGRPCYRRVDAPASHAQKKVLAALNPEDVQADTLAGDAIIARLTAAPGNGAAIGGLKVVTGQGWFAARPSGTEQVYKIYAESFRNEHHLEQLITEAKALVGDVFARAGV</sequence>
<feature type="domain" description="Alpha-D-phosphohexomutase alpha/beta/alpha" evidence="10">
    <location>
        <begin position="40"/>
        <end position="179"/>
    </location>
</feature>
<evidence type="ECO:0000256" key="4">
    <source>
        <dbReference type="ARBA" id="ARBA00022723"/>
    </source>
</evidence>
<dbReference type="SUPFAM" id="SSF53738">
    <property type="entry name" value="Phosphoglucomutase, first 3 domains"/>
    <property type="match status" value="3"/>
</dbReference>
<keyword evidence="5 8" id="KW-0460">Magnesium</keyword>
<evidence type="ECO:0000256" key="5">
    <source>
        <dbReference type="ARBA" id="ARBA00022842"/>
    </source>
</evidence>
<dbReference type="Pfam" id="PF02878">
    <property type="entry name" value="PGM_PMM_I"/>
    <property type="match status" value="1"/>
</dbReference>
<keyword evidence="3" id="KW-0597">Phosphoprotein</keyword>
<proteinExistence type="inferred from homology"/>
<feature type="domain" description="Alpha-D-phosphohexomutase C-terminal" evidence="9">
    <location>
        <begin position="487"/>
        <end position="531"/>
    </location>
</feature>
<evidence type="ECO:0000256" key="7">
    <source>
        <dbReference type="NCBIfam" id="TIGR01132"/>
    </source>
</evidence>
<dbReference type="Pfam" id="PF00408">
    <property type="entry name" value="PGM_PMM_IV"/>
    <property type="match status" value="1"/>
</dbReference>
<dbReference type="Gene3D" id="3.30.310.50">
    <property type="entry name" value="Alpha-D-phosphohexomutase, C-terminal domain"/>
    <property type="match status" value="1"/>
</dbReference>
<dbReference type="NCBIfam" id="TIGR01132">
    <property type="entry name" value="pgm"/>
    <property type="match status" value="1"/>
</dbReference>
<name>A0A233RHI0_9GAMM</name>
<keyword evidence="14" id="KW-1185">Reference proteome</keyword>
<dbReference type="InterPro" id="IPR005846">
    <property type="entry name" value="A-D-PHexomutase_a/b/a-III"/>
</dbReference>
<dbReference type="InterPro" id="IPR016066">
    <property type="entry name" value="A-D-PHexomutase_CS"/>
</dbReference>
<dbReference type="InterPro" id="IPR036900">
    <property type="entry name" value="A-D-PHexomutase_C_sf"/>
</dbReference>
<evidence type="ECO:0000256" key="3">
    <source>
        <dbReference type="ARBA" id="ARBA00022553"/>
    </source>
</evidence>
<dbReference type="AlphaFoldDB" id="A0A233RHI0"/>
<dbReference type="OrthoDB" id="9806956at2"/>
<dbReference type="EC" id="5.4.2.2" evidence="7"/>
<evidence type="ECO:0000256" key="1">
    <source>
        <dbReference type="ARBA" id="ARBA00001946"/>
    </source>
</evidence>
<dbReference type="GO" id="GO:0008973">
    <property type="term" value="F:phosphopentomutase activity"/>
    <property type="evidence" value="ECO:0007669"/>
    <property type="project" value="TreeGrafter"/>
</dbReference>
<organism evidence="13 14">
    <name type="scientific">Oceanimonas doudoroffii</name>
    <dbReference type="NCBI Taxonomy" id="84158"/>
    <lineage>
        <taxon>Bacteria</taxon>
        <taxon>Pseudomonadati</taxon>
        <taxon>Pseudomonadota</taxon>
        <taxon>Gammaproteobacteria</taxon>
        <taxon>Aeromonadales</taxon>
        <taxon>Aeromonadaceae</taxon>
        <taxon>Oceanimonas</taxon>
    </lineage>
</organism>
<evidence type="ECO:0000259" key="10">
    <source>
        <dbReference type="Pfam" id="PF02878"/>
    </source>
</evidence>
<dbReference type="InterPro" id="IPR005852">
    <property type="entry name" value="PGM_a-D-Glc-sp"/>
</dbReference>
<dbReference type="CDD" id="cd05801">
    <property type="entry name" value="PGM_like3"/>
    <property type="match status" value="1"/>
</dbReference>
<accession>A0A233RHI0</accession>
<reference evidence="13 14" key="1">
    <citation type="submission" date="2017-08" db="EMBL/GenBank/DDBJ databases">
        <title>A Genome Sequence of Oceanimonas doudoroffii ATCC 27123T.</title>
        <authorList>
            <person name="Brennan M.A."/>
            <person name="Maclea K.S."/>
            <person name="Mcclelland W.D."/>
            <person name="Trachtenberg A.M."/>
        </authorList>
    </citation>
    <scope>NUCLEOTIDE SEQUENCE [LARGE SCALE GENOMIC DNA]</scope>
    <source>
        <strain evidence="13 14">ATCC 27123</strain>
    </source>
</reference>
<keyword evidence="4 8" id="KW-0479">Metal-binding</keyword>
<feature type="domain" description="Alpha-D-phosphohexomutase alpha/beta/alpha" evidence="12">
    <location>
        <begin position="319"/>
        <end position="437"/>
    </location>
</feature>
<comment type="similarity">
    <text evidence="2 8">Belongs to the phosphohexose mutase family.</text>
</comment>
<dbReference type="Pfam" id="PF02879">
    <property type="entry name" value="PGM_PMM_II"/>
    <property type="match status" value="1"/>
</dbReference>
<evidence type="ECO:0000256" key="6">
    <source>
        <dbReference type="ARBA" id="ARBA00023235"/>
    </source>
</evidence>
<comment type="cofactor">
    <cofactor evidence="1">
        <name>Mg(2+)</name>
        <dbReference type="ChEBI" id="CHEBI:18420"/>
    </cofactor>
</comment>
<dbReference type="SUPFAM" id="SSF55957">
    <property type="entry name" value="Phosphoglucomutase, C-terminal domain"/>
    <property type="match status" value="1"/>
</dbReference>
<evidence type="ECO:0000256" key="2">
    <source>
        <dbReference type="ARBA" id="ARBA00010231"/>
    </source>
</evidence>
<feature type="domain" description="Alpha-D-phosphohexomutase alpha/beta/alpha" evidence="11">
    <location>
        <begin position="209"/>
        <end position="316"/>
    </location>
</feature>
<gene>
    <name evidence="13" type="ORF">B6S08_04815</name>
</gene>
<dbReference type="Pfam" id="PF02880">
    <property type="entry name" value="PGM_PMM_III"/>
    <property type="match status" value="1"/>
</dbReference>
<dbReference type="GO" id="GO:0006166">
    <property type="term" value="P:purine ribonucleoside salvage"/>
    <property type="evidence" value="ECO:0007669"/>
    <property type="project" value="TreeGrafter"/>
</dbReference>
<protein>
    <recommendedName>
        <fullName evidence="7">Phosphoglucomutase</fullName>
        <ecNumber evidence="7">5.4.2.2</ecNumber>
    </recommendedName>
</protein>
<comment type="caution">
    <text evidence="13">The sequence shown here is derived from an EMBL/GenBank/DDBJ whole genome shotgun (WGS) entry which is preliminary data.</text>
</comment>
<dbReference type="EMBL" id="NBIM01000001">
    <property type="protein sequence ID" value="OXY82834.1"/>
    <property type="molecule type" value="Genomic_DNA"/>
</dbReference>